<organism evidence="1 2">
    <name type="scientific">Dactylosporangium fulvum</name>
    <dbReference type="NCBI Taxonomy" id="53359"/>
    <lineage>
        <taxon>Bacteria</taxon>
        <taxon>Bacillati</taxon>
        <taxon>Actinomycetota</taxon>
        <taxon>Actinomycetes</taxon>
        <taxon>Micromonosporales</taxon>
        <taxon>Micromonosporaceae</taxon>
        <taxon>Dactylosporangium</taxon>
    </lineage>
</organism>
<name>A0ABY5VZU1_9ACTN</name>
<dbReference type="EMBL" id="CP073720">
    <property type="protein sequence ID" value="UWP82534.1"/>
    <property type="molecule type" value="Genomic_DNA"/>
</dbReference>
<gene>
    <name evidence="1" type="ORF">Dfulv_47120</name>
</gene>
<dbReference type="Proteomes" id="UP001059617">
    <property type="component" value="Chromosome"/>
</dbReference>
<evidence type="ECO:0000313" key="2">
    <source>
        <dbReference type="Proteomes" id="UP001059617"/>
    </source>
</evidence>
<dbReference type="RefSeq" id="WP_259860306.1">
    <property type="nucleotide sequence ID" value="NZ_BAAAST010000023.1"/>
</dbReference>
<sequence length="213" mass="22781">MERLCAHRGVAVPAPGQVLDLAPVLDMRPADLLAIAGGGIPAEFMPAAPNAAQVIDSMVRSDGPLIAEAEALRDYARSLPRPDNSGGLAGLPPLESVTSGAVFTRLLKVRNLSREGMACVTGSALSTVGKAMRIGELIPQRLELMAATLCLRADDFDAIMVRTPNAPPANDWVRDWVPRLWAFGEVLLALAPLPLEQIKAVQTFVRRRHLSPP</sequence>
<protein>
    <submittedName>
        <fullName evidence="1">Uncharacterized protein</fullName>
    </submittedName>
</protein>
<evidence type="ECO:0000313" key="1">
    <source>
        <dbReference type="EMBL" id="UWP82534.1"/>
    </source>
</evidence>
<reference evidence="1" key="1">
    <citation type="submission" date="2021-04" db="EMBL/GenBank/DDBJ databases">
        <authorList>
            <person name="Hartkoorn R.C."/>
            <person name="Beaudoing E."/>
            <person name="Hot D."/>
        </authorList>
    </citation>
    <scope>NUCLEOTIDE SEQUENCE</scope>
    <source>
        <strain evidence="1">NRRL B-16292</strain>
    </source>
</reference>
<keyword evidence="2" id="KW-1185">Reference proteome</keyword>
<proteinExistence type="predicted"/>
<reference evidence="1" key="2">
    <citation type="submission" date="2022-09" db="EMBL/GenBank/DDBJ databases">
        <title>Biosynthetic gene clusters of Dactylosporangioum fulvum.</title>
        <authorList>
            <person name="Caradec T."/>
        </authorList>
    </citation>
    <scope>NUCLEOTIDE SEQUENCE</scope>
    <source>
        <strain evidence="1">NRRL B-16292</strain>
    </source>
</reference>
<accession>A0ABY5VZU1</accession>